<keyword evidence="3" id="KW-1185">Reference proteome</keyword>
<sequence>MVEKRSFISLTSRKYRHFFTGNSIIDYSKEWQPEGAAAVQCENTELVSLQLSATEQQNGDSGAGEELHTDLKQEEQEQQERN</sequence>
<organism evidence="2 3">
    <name type="scientific">Electrophorus voltai</name>
    <dbReference type="NCBI Taxonomy" id="2609070"/>
    <lineage>
        <taxon>Eukaryota</taxon>
        <taxon>Metazoa</taxon>
        <taxon>Chordata</taxon>
        <taxon>Craniata</taxon>
        <taxon>Vertebrata</taxon>
        <taxon>Euteleostomi</taxon>
        <taxon>Actinopterygii</taxon>
        <taxon>Neopterygii</taxon>
        <taxon>Teleostei</taxon>
        <taxon>Ostariophysi</taxon>
        <taxon>Gymnotiformes</taxon>
        <taxon>Gymnotoidei</taxon>
        <taxon>Gymnotidae</taxon>
        <taxon>Electrophorus</taxon>
    </lineage>
</organism>
<dbReference type="AlphaFoldDB" id="A0AAD8Z714"/>
<evidence type="ECO:0000313" key="2">
    <source>
        <dbReference type="EMBL" id="KAK1792729.1"/>
    </source>
</evidence>
<reference evidence="2" key="1">
    <citation type="submission" date="2023-03" db="EMBL/GenBank/DDBJ databases">
        <title>Electrophorus voltai genome.</title>
        <authorList>
            <person name="Bian C."/>
        </authorList>
    </citation>
    <scope>NUCLEOTIDE SEQUENCE</scope>
    <source>
        <strain evidence="2">CB-2022</strain>
        <tissue evidence="2">Muscle</tissue>
    </source>
</reference>
<name>A0AAD8Z714_9TELE</name>
<comment type="caution">
    <text evidence="2">The sequence shown here is derived from an EMBL/GenBank/DDBJ whole genome shotgun (WGS) entry which is preliminary data.</text>
</comment>
<dbReference type="EMBL" id="JAROKS010000019">
    <property type="protein sequence ID" value="KAK1792729.1"/>
    <property type="molecule type" value="Genomic_DNA"/>
</dbReference>
<accession>A0AAD8Z714</accession>
<proteinExistence type="predicted"/>
<gene>
    <name evidence="2" type="ORF">P4O66_012650</name>
</gene>
<evidence type="ECO:0000313" key="3">
    <source>
        <dbReference type="Proteomes" id="UP001239994"/>
    </source>
</evidence>
<protein>
    <submittedName>
        <fullName evidence="2">Uncharacterized protein</fullName>
    </submittedName>
</protein>
<evidence type="ECO:0000256" key="1">
    <source>
        <dbReference type="SAM" id="MobiDB-lite"/>
    </source>
</evidence>
<feature type="compositionally biased region" description="Basic and acidic residues" evidence="1">
    <location>
        <begin position="65"/>
        <end position="82"/>
    </location>
</feature>
<dbReference type="Proteomes" id="UP001239994">
    <property type="component" value="Unassembled WGS sequence"/>
</dbReference>
<feature type="region of interest" description="Disordered" evidence="1">
    <location>
        <begin position="52"/>
        <end position="82"/>
    </location>
</feature>